<dbReference type="InterPro" id="IPR010982">
    <property type="entry name" value="Lambda_DNA-bd_dom_sf"/>
</dbReference>
<organism evidence="3 4">
    <name type="scientific">Loktanella atrilutea</name>
    <dbReference type="NCBI Taxonomy" id="366533"/>
    <lineage>
        <taxon>Bacteria</taxon>
        <taxon>Pseudomonadati</taxon>
        <taxon>Pseudomonadota</taxon>
        <taxon>Alphaproteobacteria</taxon>
        <taxon>Rhodobacterales</taxon>
        <taxon>Roseobacteraceae</taxon>
        <taxon>Loktanella</taxon>
    </lineage>
</organism>
<dbReference type="RefSeq" id="WP_072857551.1">
    <property type="nucleotide sequence ID" value="NZ_FQUE01000005.1"/>
</dbReference>
<dbReference type="InterPro" id="IPR050807">
    <property type="entry name" value="TransReg_Diox_bact_type"/>
</dbReference>
<name>A0A1M5B3L0_LOKAT</name>
<gene>
    <name evidence="3" type="ORF">SAMN05444339_105220</name>
</gene>
<dbReference type="EMBL" id="FQUE01000005">
    <property type="protein sequence ID" value="SHF37038.1"/>
    <property type="molecule type" value="Genomic_DNA"/>
</dbReference>
<dbReference type="InterPro" id="IPR001387">
    <property type="entry name" value="Cro/C1-type_HTH"/>
</dbReference>
<keyword evidence="1" id="KW-0238">DNA-binding</keyword>
<dbReference type="PANTHER" id="PTHR46797">
    <property type="entry name" value="HTH-TYPE TRANSCRIPTIONAL REGULATOR"/>
    <property type="match status" value="1"/>
</dbReference>
<sequence length="426" mass="44955">MNATGARIRARRLDAGMSQRDLAQAVGISPSYLNLIEHDRRRVAGKLVAQIADHLALDPQMLSDGADAALIRQMRGAAAALADRVVEVEQAEDLAMRYPGWSRLIAAQAREVVALDRKVQALSDRLAHDPALATALHGVITAVTAIQSSAAILTGETPLDTDWQARFHRNIGEDADRLARMTAALVACFDGPGGGAGPVPVVSPRAEVERVLDQTGFHRPWLESGGAPEDASDVSPAAAALLHDFDARYAADAAALPLDLIGPAARRLDFDPLRLAAELGRPLPQVMRRLATLPDAPPLGLLDCDAAGVVRLMKTVPGFAVAQDRLCPFWPLFTALGQPGRPVVAQVALPGPPQVRLICHAVAEAAPHPGGPHLPPLIAALMLVRPMNPATVPPDAADPVPAGPGCAICPRPDCPARREPAIRQEL</sequence>
<dbReference type="PROSITE" id="PS50943">
    <property type="entry name" value="HTH_CROC1"/>
    <property type="match status" value="1"/>
</dbReference>
<proteinExistence type="predicted"/>
<dbReference type="GO" id="GO:0003677">
    <property type="term" value="F:DNA binding"/>
    <property type="evidence" value="ECO:0007669"/>
    <property type="project" value="UniProtKB-KW"/>
</dbReference>
<dbReference type="CDD" id="cd00093">
    <property type="entry name" value="HTH_XRE"/>
    <property type="match status" value="1"/>
</dbReference>
<dbReference type="Gene3D" id="1.10.260.40">
    <property type="entry name" value="lambda repressor-like DNA-binding domains"/>
    <property type="match status" value="1"/>
</dbReference>
<evidence type="ECO:0000313" key="4">
    <source>
        <dbReference type="Proteomes" id="UP000183987"/>
    </source>
</evidence>
<dbReference type="SUPFAM" id="SSF47413">
    <property type="entry name" value="lambda repressor-like DNA-binding domains"/>
    <property type="match status" value="1"/>
</dbReference>
<dbReference type="AlphaFoldDB" id="A0A1M5B3L0"/>
<evidence type="ECO:0000259" key="2">
    <source>
        <dbReference type="PROSITE" id="PS50943"/>
    </source>
</evidence>
<keyword evidence="4" id="KW-1185">Reference proteome</keyword>
<reference evidence="4" key="1">
    <citation type="submission" date="2016-11" db="EMBL/GenBank/DDBJ databases">
        <authorList>
            <person name="Varghese N."/>
            <person name="Submissions S."/>
        </authorList>
    </citation>
    <scope>NUCLEOTIDE SEQUENCE [LARGE SCALE GENOMIC DNA]</scope>
    <source>
        <strain evidence="4">DSM 29326</strain>
    </source>
</reference>
<protein>
    <recommendedName>
        <fullName evidence="2">HTH cro/C1-type domain-containing protein</fullName>
    </recommendedName>
</protein>
<dbReference type="OrthoDB" id="7790108at2"/>
<dbReference type="Proteomes" id="UP000183987">
    <property type="component" value="Unassembled WGS sequence"/>
</dbReference>
<dbReference type="PANTHER" id="PTHR46797:SF1">
    <property type="entry name" value="METHYLPHOSPHONATE SYNTHASE"/>
    <property type="match status" value="1"/>
</dbReference>
<evidence type="ECO:0000313" key="3">
    <source>
        <dbReference type="EMBL" id="SHF37038.1"/>
    </source>
</evidence>
<dbReference type="SMART" id="SM00530">
    <property type="entry name" value="HTH_XRE"/>
    <property type="match status" value="1"/>
</dbReference>
<dbReference type="Pfam" id="PF09856">
    <property type="entry name" value="ScfRs"/>
    <property type="match status" value="1"/>
</dbReference>
<accession>A0A1M5B3L0</accession>
<dbReference type="GO" id="GO:0005829">
    <property type="term" value="C:cytosol"/>
    <property type="evidence" value="ECO:0007669"/>
    <property type="project" value="TreeGrafter"/>
</dbReference>
<dbReference type="STRING" id="366533.SAMN05444339_105220"/>
<dbReference type="Pfam" id="PF13560">
    <property type="entry name" value="HTH_31"/>
    <property type="match status" value="1"/>
</dbReference>
<dbReference type="InterPro" id="IPR018653">
    <property type="entry name" value="ScfR_C"/>
</dbReference>
<evidence type="ECO:0000256" key="1">
    <source>
        <dbReference type="ARBA" id="ARBA00023125"/>
    </source>
</evidence>
<dbReference type="GO" id="GO:0003700">
    <property type="term" value="F:DNA-binding transcription factor activity"/>
    <property type="evidence" value="ECO:0007669"/>
    <property type="project" value="TreeGrafter"/>
</dbReference>
<feature type="domain" description="HTH cro/C1-type" evidence="2">
    <location>
        <begin position="8"/>
        <end position="62"/>
    </location>
</feature>